<organism evidence="2 3">
    <name type="scientific">Paenibacillus vini</name>
    <dbReference type="NCBI Taxonomy" id="1476024"/>
    <lineage>
        <taxon>Bacteria</taxon>
        <taxon>Bacillati</taxon>
        <taxon>Bacillota</taxon>
        <taxon>Bacilli</taxon>
        <taxon>Bacillales</taxon>
        <taxon>Paenibacillaceae</taxon>
        <taxon>Paenibacillus</taxon>
    </lineage>
</organism>
<protein>
    <submittedName>
        <fullName evidence="2">Uncharacterized protein</fullName>
    </submittedName>
</protein>
<dbReference type="Proteomes" id="UP000679992">
    <property type="component" value="Unassembled WGS sequence"/>
</dbReference>
<feature type="region of interest" description="Disordered" evidence="1">
    <location>
        <begin position="1"/>
        <end position="34"/>
    </location>
</feature>
<keyword evidence="3" id="KW-1185">Reference proteome</keyword>
<evidence type="ECO:0000313" key="2">
    <source>
        <dbReference type="EMBL" id="GIP53984.1"/>
    </source>
</evidence>
<gene>
    <name evidence="2" type="ORF">J42TS3_30190</name>
</gene>
<evidence type="ECO:0000256" key="1">
    <source>
        <dbReference type="SAM" id="MobiDB-lite"/>
    </source>
</evidence>
<evidence type="ECO:0000313" key="3">
    <source>
        <dbReference type="Proteomes" id="UP000679992"/>
    </source>
</evidence>
<name>A0ABQ4MDC3_9BACL</name>
<accession>A0ABQ4MDC3</accession>
<dbReference type="EMBL" id="BOSL01000009">
    <property type="protein sequence ID" value="GIP53984.1"/>
    <property type="molecule type" value="Genomic_DNA"/>
</dbReference>
<sequence length="66" mass="7227">MVVAASAEAAGAPREAEAQAEDSDSRQVRLPQRGNSRYNIHRILAKGEKPTEYGSHYLTVAKGRIF</sequence>
<comment type="caution">
    <text evidence="2">The sequence shown here is derived from an EMBL/GenBank/DDBJ whole genome shotgun (WGS) entry which is preliminary data.</text>
</comment>
<reference evidence="2 3" key="1">
    <citation type="submission" date="2021-03" db="EMBL/GenBank/DDBJ databases">
        <title>Antimicrobial resistance genes in bacteria isolated from Japanese honey, and their potential for conferring macrolide and lincosamide resistance in the American foulbrood pathogen Paenibacillus larvae.</title>
        <authorList>
            <person name="Okamoto M."/>
            <person name="Kumagai M."/>
            <person name="Kanamori H."/>
            <person name="Takamatsu D."/>
        </authorList>
    </citation>
    <scope>NUCLEOTIDE SEQUENCE [LARGE SCALE GENOMIC DNA]</scope>
    <source>
        <strain evidence="2 3">J42TS3</strain>
    </source>
</reference>
<feature type="compositionally biased region" description="Low complexity" evidence="1">
    <location>
        <begin position="1"/>
        <end position="13"/>
    </location>
</feature>
<proteinExistence type="predicted"/>